<evidence type="ECO:0000313" key="2">
    <source>
        <dbReference type="Proteomes" id="UP000027265"/>
    </source>
</evidence>
<protein>
    <submittedName>
        <fullName evidence="1">Uncharacterized protein</fullName>
    </submittedName>
</protein>
<sequence length="178" mass="21129">MEHESLLRDIRRYQEQLKRWEAEKNSPHWGEPHGDGFCVAYETRYYSAILTNLPQNHNWVRACYETPMHIHGVKLDSPERCELVGSDVVGHWRVSFNEPQCRTFWSGFWDKGCSQEGSHKRRIETRLENLRREFDWWETCNTTPVQIHGVHYASPAFCYPINGWKGMLALWEIDDQSC</sequence>
<dbReference type="AlphaFoldDB" id="A0A067QBQ3"/>
<dbReference type="InParanoid" id="A0A067QBQ3"/>
<dbReference type="OrthoDB" id="3153758at2759"/>
<gene>
    <name evidence="1" type="ORF">JAAARDRAFT_28027</name>
</gene>
<proteinExistence type="predicted"/>
<name>A0A067QBQ3_9AGAM</name>
<organism evidence="1 2">
    <name type="scientific">Jaapia argillacea MUCL 33604</name>
    <dbReference type="NCBI Taxonomy" id="933084"/>
    <lineage>
        <taxon>Eukaryota</taxon>
        <taxon>Fungi</taxon>
        <taxon>Dikarya</taxon>
        <taxon>Basidiomycota</taxon>
        <taxon>Agaricomycotina</taxon>
        <taxon>Agaricomycetes</taxon>
        <taxon>Agaricomycetidae</taxon>
        <taxon>Jaapiales</taxon>
        <taxon>Jaapiaceae</taxon>
        <taxon>Jaapia</taxon>
    </lineage>
</organism>
<dbReference type="EMBL" id="KL197709">
    <property type="protein sequence ID" value="KDQ64399.1"/>
    <property type="molecule type" value="Genomic_DNA"/>
</dbReference>
<accession>A0A067QBQ3</accession>
<dbReference type="HOGENOM" id="CLU_050250_3_1_1"/>
<dbReference type="Proteomes" id="UP000027265">
    <property type="component" value="Unassembled WGS sequence"/>
</dbReference>
<reference evidence="2" key="1">
    <citation type="journal article" date="2014" name="Proc. Natl. Acad. Sci. U.S.A.">
        <title>Extensive sampling of basidiomycete genomes demonstrates inadequacy of the white-rot/brown-rot paradigm for wood decay fungi.</title>
        <authorList>
            <person name="Riley R."/>
            <person name="Salamov A.A."/>
            <person name="Brown D.W."/>
            <person name="Nagy L.G."/>
            <person name="Floudas D."/>
            <person name="Held B.W."/>
            <person name="Levasseur A."/>
            <person name="Lombard V."/>
            <person name="Morin E."/>
            <person name="Otillar R."/>
            <person name="Lindquist E.A."/>
            <person name="Sun H."/>
            <person name="LaButti K.M."/>
            <person name="Schmutz J."/>
            <person name="Jabbour D."/>
            <person name="Luo H."/>
            <person name="Baker S.E."/>
            <person name="Pisabarro A.G."/>
            <person name="Walton J.D."/>
            <person name="Blanchette R.A."/>
            <person name="Henrissat B."/>
            <person name="Martin F."/>
            <person name="Cullen D."/>
            <person name="Hibbett D.S."/>
            <person name="Grigoriev I.V."/>
        </authorList>
    </citation>
    <scope>NUCLEOTIDE SEQUENCE [LARGE SCALE GENOMIC DNA]</scope>
    <source>
        <strain evidence="2">MUCL 33604</strain>
    </source>
</reference>
<evidence type="ECO:0000313" key="1">
    <source>
        <dbReference type="EMBL" id="KDQ64399.1"/>
    </source>
</evidence>
<keyword evidence="2" id="KW-1185">Reference proteome</keyword>